<organism evidence="4 5">
    <name type="scientific">Mortierella isabellina</name>
    <name type="common">Filamentous fungus</name>
    <name type="synonym">Umbelopsis isabellina</name>
    <dbReference type="NCBI Taxonomy" id="91625"/>
    <lineage>
        <taxon>Eukaryota</taxon>
        <taxon>Fungi</taxon>
        <taxon>Fungi incertae sedis</taxon>
        <taxon>Mucoromycota</taxon>
        <taxon>Mucoromycotina</taxon>
        <taxon>Umbelopsidomycetes</taxon>
        <taxon>Umbelopsidales</taxon>
        <taxon>Umbelopsidaceae</taxon>
        <taxon>Umbelopsis</taxon>
    </lineage>
</organism>
<dbReference type="EMBL" id="JAEPQZ010000009">
    <property type="protein sequence ID" value="KAG2177057.1"/>
    <property type="molecule type" value="Genomic_DNA"/>
</dbReference>
<comment type="caution">
    <text evidence="4">The sequence shown here is derived from an EMBL/GenBank/DDBJ whole genome shotgun (WGS) entry which is preliminary data.</text>
</comment>
<dbReference type="OrthoDB" id="191139at2759"/>
<sequence>MSESFNASTTSEEVAAKFINQIKGKVAIVTGTTWGGIGAETARVIASHGAQLVIVAGRKQSALDETIDKIKQETPDANLRSLVLDLGSLKSVKEAAAQVNGYEENIDVLINNAAVMASPYFTTSDGFEGQFGTNHLGPFVFTNLILPKLLASKTGEPRVVNVSSNAHWLAPVFFADPSFSDGKTYQKWHAYGQSKTANMLFTKELSNRFSSKGLTVFSLHPGYIQTNLQRHVEKELEQDMAELMKDYWGNDLTASPEFMDCLTLKTVSQGASTTLVAAFDPSIKPQTGLFLNHAKIDLNAAKPYALDDENANKLWELSERMVGQQFS</sequence>
<reference evidence="4" key="1">
    <citation type="submission" date="2020-12" db="EMBL/GenBank/DDBJ databases">
        <title>Metabolic potential, ecology and presence of endohyphal bacteria is reflected in genomic diversity of Mucoromycotina.</title>
        <authorList>
            <person name="Muszewska A."/>
            <person name="Okrasinska A."/>
            <person name="Steczkiewicz K."/>
            <person name="Drgas O."/>
            <person name="Orlowska M."/>
            <person name="Perlinska-Lenart U."/>
            <person name="Aleksandrzak-Piekarczyk T."/>
            <person name="Szatraj K."/>
            <person name="Zielenkiewicz U."/>
            <person name="Pilsyk S."/>
            <person name="Malc E."/>
            <person name="Mieczkowski P."/>
            <person name="Kruszewska J.S."/>
            <person name="Biernat P."/>
            <person name="Pawlowska J."/>
        </authorList>
    </citation>
    <scope>NUCLEOTIDE SEQUENCE</scope>
    <source>
        <strain evidence="4">WA0000067209</strain>
    </source>
</reference>
<name>A0A8H7PMZ1_MORIS</name>
<dbReference type="SUPFAM" id="SSF51735">
    <property type="entry name" value="NAD(P)-binding Rossmann-fold domains"/>
    <property type="match status" value="1"/>
</dbReference>
<dbReference type="PANTHER" id="PTHR24320">
    <property type="entry name" value="RETINOL DEHYDROGENASE"/>
    <property type="match status" value="1"/>
</dbReference>
<dbReference type="PRINTS" id="PR00081">
    <property type="entry name" value="GDHRDH"/>
</dbReference>
<proteinExistence type="inferred from homology"/>
<dbReference type="AlphaFoldDB" id="A0A8H7PMZ1"/>
<dbReference type="Pfam" id="PF00106">
    <property type="entry name" value="adh_short"/>
    <property type="match status" value="2"/>
</dbReference>
<dbReference type="CDD" id="cd05327">
    <property type="entry name" value="retinol-DH_like_SDR_c_like"/>
    <property type="match status" value="1"/>
</dbReference>
<gene>
    <name evidence="4" type="ORF">INT43_007713</name>
</gene>
<evidence type="ECO:0008006" key="6">
    <source>
        <dbReference type="Google" id="ProtNLM"/>
    </source>
</evidence>
<evidence type="ECO:0000313" key="5">
    <source>
        <dbReference type="Proteomes" id="UP000654370"/>
    </source>
</evidence>
<dbReference type="PANTHER" id="PTHR24320:SF283">
    <property type="entry name" value="RETINOL DEHYDROGENASE 11"/>
    <property type="match status" value="1"/>
</dbReference>
<keyword evidence="5" id="KW-1185">Reference proteome</keyword>
<protein>
    <recommendedName>
        <fullName evidence="6">NAD(P)-binding protein</fullName>
    </recommendedName>
</protein>
<evidence type="ECO:0000256" key="2">
    <source>
        <dbReference type="ARBA" id="ARBA00023002"/>
    </source>
</evidence>
<dbReference type="PRINTS" id="PR00080">
    <property type="entry name" value="SDRFAMILY"/>
</dbReference>
<dbReference type="Proteomes" id="UP000654370">
    <property type="component" value="Unassembled WGS sequence"/>
</dbReference>
<dbReference type="InterPro" id="IPR002347">
    <property type="entry name" value="SDR_fam"/>
</dbReference>
<evidence type="ECO:0000256" key="1">
    <source>
        <dbReference type="ARBA" id="ARBA00006484"/>
    </source>
</evidence>
<accession>A0A8H7PMZ1</accession>
<dbReference type="InterPro" id="IPR036291">
    <property type="entry name" value="NAD(P)-bd_dom_sf"/>
</dbReference>
<dbReference type="Gene3D" id="3.40.50.720">
    <property type="entry name" value="NAD(P)-binding Rossmann-like Domain"/>
    <property type="match status" value="1"/>
</dbReference>
<dbReference type="GO" id="GO:0016491">
    <property type="term" value="F:oxidoreductase activity"/>
    <property type="evidence" value="ECO:0007669"/>
    <property type="project" value="UniProtKB-KW"/>
</dbReference>
<evidence type="ECO:0000256" key="3">
    <source>
        <dbReference type="RuleBase" id="RU000363"/>
    </source>
</evidence>
<comment type="similarity">
    <text evidence="1 3">Belongs to the short-chain dehydrogenases/reductases (SDR) family.</text>
</comment>
<keyword evidence="2" id="KW-0560">Oxidoreductase</keyword>
<evidence type="ECO:0000313" key="4">
    <source>
        <dbReference type="EMBL" id="KAG2177057.1"/>
    </source>
</evidence>